<dbReference type="OrthoDB" id="530515at2"/>
<keyword evidence="2" id="KW-1185">Reference proteome</keyword>
<gene>
    <name evidence="1" type="ORF">D9V32_15475</name>
</gene>
<name>A0A3L6ZWA8_9MICO</name>
<proteinExistence type="predicted"/>
<comment type="caution">
    <text evidence="1">The sequence shown here is derived from an EMBL/GenBank/DDBJ whole genome shotgun (WGS) entry which is preliminary data.</text>
</comment>
<evidence type="ECO:0000313" key="2">
    <source>
        <dbReference type="Proteomes" id="UP000272503"/>
    </source>
</evidence>
<accession>A0A3L6ZWA8</accession>
<reference evidence="1 2" key="1">
    <citation type="submission" date="2018-10" db="EMBL/GenBank/DDBJ databases">
        <authorList>
            <person name="Li J."/>
        </authorList>
    </citation>
    <scope>NUCLEOTIDE SEQUENCE [LARGE SCALE GENOMIC DNA]</scope>
    <source>
        <strain evidence="1 2">IF 016277</strain>
    </source>
</reference>
<evidence type="ECO:0000313" key="1">
    <source>
        <dbReference type="EMBL" id="RLP72296.1"/>
    </source>
</evidence>
<protein>
    <submittedName>
        <fullName evidence="1">Uncharacterized protein</fullName>
    </submittedName>
</protein>
<dbReference type="AlphaFoldDB" id="A0A3L6ZWA8"/>
<organism evidence="1 2">
    <name type="scientific">Mycetocola tolaasinivorans</name>
    <dbReference type="NCBI Taxonomy" id="76635"/>
    <lineage>
        <taxon>Bacteria</taxon>
        <taxon>Bacillati</taxon>
        <taxon>Actinomycetota</taxon>
        <taxon>Actinomycetes</taxon>
        <taxon>Micrococcales</taxon>
        <taxon>Microbacteriaceae</taxon>
        <taxon>Mycetocola</taxon>
    </lineage>
</organism>
<dbReference type="RefSeq" id="WP_121649820.1">
    <property type="nucleotide sequence ID" value="NZ_RCUX01000018.1"/>
</dbReference>
<sequence length="77" mass="8731">MIPRGLDRLWGFRRRIDVPLASIVEVRTESHPRRVKRGLRFRQLYLSVRDAEASVRALSAAMRASPAADVFGSPGRE</sequence>
<dbReference type="EMBL" id="RCUX01000018">
    <property type="protein sequence ID" value="RLP72296.1"/>
    <property type="molecule type" value="Genomic_DNA"/>
</dbReference>
<dbReference type="Proteomes" id="UP000272503">
    <property type="component" value="Unassembled WGS sequence"/>
</dbReference>